<evidence type="ECO:0000256" key="5">
    <source>
        <dbReference type="ARBA" id="ARBA00012598"/>
    </source>
</evidence>
<evidence type="ECO:0000256" key="13">
    <source>
        <dbReference type="PIRSR" id="PIRSR000241-1"/>
    </source>
</evidence>
<feature type="active site" description="Charge relay system" evidence="13">
    <location>
        <position position="100"/>
    </location>
</feature>
<evidence type="ECO:0000256" key="14">
    <source>
        <dbReference type="PIRSR" id="PIRSR000241-2"/>
    </source>
</evidence>
<feature type="binding site" evidence="14">
    <location>
        <position position="268"/>
    </location>
    <ligand>
        <name>5-hydroxyisourate</name>
        <dbReference type="ChEBI" id="CHEBI:18072"/>
    </ligand>
</feature>
<feature type="binding site" evidence="14">
    <location>
        <position position="202"/>
    </location>
    <ligand>
        <name>urate</name>
        <dbReference type="ChEBI" id="CHEBI:17775"/>
    </ligand>
</feature>
<feature type="binding site" evidence="14">
    <location>
        <position position="100"/>
    </location>
    <ligand>
        <name>O2</name>
        <dbReference type="ChEBI" id="CHEBI:15379"/>
    </ligand>
</feature>
<evidence type="ECO:0000256" key="9">
    <source>
        <dbReference type="ARBA" id="ARBA00023140"/>
    </source>
</evidence>
<feature type="binding site" evidence="14">
    <location>
        <position position="219"/>
    </location>
    <ligand>
        <name>urate</name>
        <dbReference type="ChEBI" id="CHEBI:17775"/>
    </ligand>
</feature>
<feature type="region of interest" description="Disordered" evidence="16">
    <location>
        <begin position="1"/>
        <end position="29"/>
    </location>
</feature>
<dbReference type="InterPro" id="IPR002042">
    <property type="entry name" value="Uricase"/>
</dbReference>
<feature type="binding site" evidence="14">
    <location>
        <position position="100"/>
    </location>
    <ligand>
        <name>5-hydroxyisourate</name>
        <dbReference type="ChEBI" id="CHEBI:18072"/>
    </ligand>
</feature>
<dbReference type="PIRSF" id="PIRSF000241">
    <property type="entry name" value="Urate_oxidase"/>
    <property type="match status" value="1"/>
</dbReference>
<evidence type="ECO:0000256" key="6">
    <source>
        <dbReference type="ARBA" id="ARBA00017098"/>
    </source>
</evidence>
<evidence type="ECO:0000313" key="18">
    <source>
        <dbReference type="Proteomes" id="UP001353858"/>
    </source>
</evidence>
<evidence type="ECO:0000256" key="10">
    <source>
        <dbReference type="ARBA" id="ARBA00031317"/>
    </source>
</evidence>
<dbReference type="NCBIfam" id="TIGR03383">
    <property type="entry name" value="urate_oxi"/>
    <property type="match status" value="1"/>
</dbReference>
<evidence type="ECO:0000256" key="12">
    <source>
        <dbReference type="PIRNR" id="PIRNR000241"/>
    </source>
</evidence>
<feature type="binding site" evidence="14">
    <location>
        <position position="202"/>
    </location>
    <ligand>
        <name>5-hydroxyisourate</name>
        <dbReference type="ChEBI" id="CHEBI:18072"/>
    </ligand>
</feature>
<sequence length="342" mass="39310">MRRWSNTNRTNGTNGTNGHNNVPNGVQQVDSKSLTGTLDYINRDNYEFGNYGYGKNHVKLLHVYRDGPKHTIREFEVDTHLKLNTKKDYLDGDNKDIIATDTQKNTVFVLAKKYGIKTPEEFGLLICSHFLYMYRHVEEVEVALEEYPWERLQADGQEHNHAFLFSPNAIRFAIVTQKRNESPIIKGGLKNLRVLKTTQSAFTDFYQDGYRTLPDDNDRIFSTVVTATWEFSTANGVDFDDVWISIKNCIFDKFAGPPDKGIFSPSVQNTLYLAEKMALDKVPQISRIEMQMPNKHYLNVDMSKFPPSVIENNENKEVYHPIDKPSGIIYAELLRKNPSSKL</sequence>
<name>A0AAN7Q4T8_9COLE</name>
<feature type="binding site" evidence="14">
    <location>
        <position position="294"/>
    </location>
    <ligand>
        <name>urate</name>
        <dbReference type="ChEBI" id="CHEBI:17775"/>
    </ligand>
</feature>
<comment type="caution">
    <text evidence="17">The sequence shown here is derived from an EMBL/GenBank/DDBJ whole genome shotgun (WGS) entry which is preliminary data.</text>
</comment>
<dbReference type="GO" id="GO:0004846">
    <property type="term" value="F:urate oxidase activity"/>
    <property type="evidence" value="ECO:0007669"/>
    <property type="project" value="UniProtKB-EC"/>
</dbReference>
<dbReference type="PANTHER" id="PTHR42874">
    <property type="entry name" value="URICASE"/>
    <property type="match status" value="1"/>
</dbReference>
<keyword evidence="7 12" id="KW-0659">Purine metabolism</keyword>
<feature type="active site" description="Charge relay system" evidence="13">
    <location>
        <position position="55"/>
    </location>
</feature>
<feature type="binding site" evidence="14">
    <location>
        <position position="294"/>
    </location>
    <ligand>
        <name>5-hydroxyisourate</name>
        <dbReference type="ChEBI" id="CHEBI:18072"/>
    </ligand>
</feature>
<dbReference type="InterPro" id="IPR019842">
    <property type="entry name" value="Uricase_CS"/>
</dbReference>
<dbReference type="SUPFAM" id="SSF55620">
    <property type="entry name" value="Tetrahydrobiopterin biosynthesis enzymes-like"/>
    <property type="match status" value="2"/>
</dbReference>
<feature type="active site" description="Charge relay system" evidence="13">
    <location>
        <position position="296"/>
    </location>
</feature>
<dbReference type="Proteomes" id="UP001353858">
    <property type="component" value="Unassembled WGS sequence"/>
</dbReference>
<keyword evidence="9 12" id="KW-0576">Peroxisome</keyword>
<feature type="binding site" evidence="14">
    <location>
        <position position="267"/>
    </location>
    <ligand>
        <name>5-hydroxyisourate</name>
        <dbReference type="ChEBI" id="CHEBI:18072"/>
    </ligand>
</feature>
<feature type="binding site" evidence="14">
    <location>
        <position position="268"/>
    </location>
    <ligand>
        <name>urate</name>
        <dbReference type="ChEBI" id="CHEBI:17775"/>
    </ligand>
</feature>
<comment type="function">
    <text evidence="1 12 15">Catalyzes the oxidation of uric acid to 5-hydroxyisourate, which is further processed to form (S)-allantoin.</text>
</comment>
<evidence type="ECO:0000313" key="17">
    <source>
        <dbReference type="EMBL" id="KAK4879890.1"/>
    </source>
</evidence>
<evidence type="ECO:0000256" key="4">
    <source>
        <dbReference type="ARBA" id="ARBA00009760"/>
    </source>
</evidence>
<organism evidence="17 18">
    <name type="scientific">Aquatica leii</name>
    <dbReference type="NCBI Taxonomy" id="1421715"/>
    <lineage>
        <taxon>Eukaryota</taxon>
        <taxon>Metazoa</taxon>
        <taxon>Ecdysozoa</taxon>
        <taxon>Arthropoda</taxon>
        <taxon>Hexapoda</taxon>
        <taxon>Insecta</taxon>
        <taxon>Pterygota</taxon>
        <taxon>Neoptera</taxon>
        <taxon>Endopterygota</taxon>
        <taxon>Coleoptera</taxon>
        <taxon>Polyphaga</taxon>
        <taxon>Elateriformia</taxon>
        <taxon>Elateroidea</taxon>
        <taxon>Lampyridae</taxon>
        <taxon>Luciolinae</taxon>
        <taxon>Aquatica</taxon>
    </lineage>
</organism>
<dbReference type="AlphaFoldDB" id="A0AAN7Q4T8"/>
<evidence type="ECO:0000256" key="16">
    <source>
        <dbReference type="SAM" id="MobiDB-lite"/>
    </source>
</evidence>
<dbReference type="GO" id="GO:0019628">
    <property type="term" value="P:urate catabolic process"/>
    <property type="evidence" value="ECO:0007669"/>
    <property type="project" value="TreeGrafter"/>
</dbReference>
<reference evidence="18" key="1">
    <citation type="submission" date="2023-01" db="EMBL/GenBank/DDBJ databases">
        <title>Key to firefly adult light organ development and bioluminescence: homeobox transcription factors regulate luciferase expression and transportation to peroxisome.</title>
        <authorList>
            <person name="Fu X."/>
        </authorList>
    </citation>
    <scope>NUCLEOTIDE SEQUENCE [LARGE SCALE GENOMIC DNA]</scope>
</reference>
<gene>
    <name evidence="17" type="ORF">RN001_008036</name>
</gene>
<evidence type="ECO:0000256" key="11">
    <source>
        <dbReference type="ARBA" id="ARBA00048818"/>
    </source>
</evidence>
<evidence type="ECO:0000256" key="3">
    <source>
        <dbReference type="ARBA" id="ARBA00004831"/>
    </source>
</evidence>
<feature type="binding site" evidence="14">
    <location>
        <position position="101"/>
    </location>
    <ligand>
        <name>5-hydroxyisourate</name>
        <dbReference type="ChEBI" id="CHEBI:18072"/>
    </ligand>
</feature>
<feature type="binding site" evidence="14">
    <location>
        <position position="100"/>
    </location>
    <ligand>
        <name>urate</name>
        <dbReference type="ChEBI" id="CHEBI:17775"/>
    </ligand>
</feature>
<dbReference type="GO" id="GO:0005777">
    <property type="term" value="C:peroxisome"/>
    <property type="evidence" value="ECO:0007669"/>
    <property type="project" value="UniProtKB-SubCell"/>
</dbReference>
<dbReference type="GO" id="GO:0006145">
    <property type="term" value="P:purine nucleobase catabolic process"/>
    <property type="evidence" value="ECO:0007669"/>
    <property type="project" value="TreeGrafter"/>
</dbReference>
<dbReference type="EC" id="1.7.3.3" evidence="5 12"/>
<dbReference type="Pfam" id="PF01014">
    <property type="entry name" value="Uricase"/>
    <property type="match status" value="2"/>
</dbReference>
<evidence type="ECO:0000256" key="7">
    <source>
        <dbReference type="ARBA" id="ARBA00022631"/>
    </source>
</evidence>
<evidence type="ECO:0000256" key="1">
    <source>
        <dbReference type="ARBA" id="ARBA00003860"/>
    </source>
</evidence>
<dbReference type="PRINTS" id="PR00093">
    <property type="entry name" value="URICASE"/>
</dbReference>
<feature type="binding site" evidence="14">
    <location>
        <position position="294"/>
    </location>
    <ligand>
        <name>O2</name>
        <dbReference type="ChEBI" id="CHEBI:15379"/>
    </ligand>
</feature>
<feature type="compositionally biased region" description="Low complexity" evidence="16">
    <location>
        <begin position="1"/>
        <end position="25"/>
    </location>
</feature>
<keyword evidence="18" id="KW-1185">Reference proteome</keyword>
<feature type="binding site" evidence="14">
    <location>
        <position position="219"/>
    </location>
    <ligand>
        <name>5-hydroxyisourate</name>
        <dbReference type="ChEBI" id="CHEBI:18072"/>
    </ligand>
</feature>
<dbReference type="Gene3D" id="3.10.270.10">
    <property type="entry name" value="Urate Oxidase"/>
    <property type="match status" value="1"/>
</dbReference>
<comment type="pathway">
    <text evidence="3 12">Purine metabolism; urate degradation; (S)-allantoin from urate: step 1/3.</text>
</comment>
<feature type="binding site" evidence="14">
    <location>
        <position position="267"/>
    </location>
    <ligand>
        <name>urate</name>
        <dbReference type="ChEBI" id="CHEBI:17775"/>
    </ligand>
</feature>
<dbReference type="PROSITE" id="PS00366">
    <property type="entry name" value="URICASE"/>
    <property type="match status" value="1"/>
</dbReference>
<feature type="binding site" evidence="14">
    <location>
        <position position="101"/>
    </location>
    <ligand>
        <name>urate</name>
        <dbReference type="ChEBI" id="CHEBI:17775"/>
    </ligand>
</feature>
<accession>A0AAN7Q4T8</accession>
<evidence type="ECO:0000256" key="15">
    <source>
        <dbReference type="RuleBase" id="RU004455"/>
    </source>
</evidence>
<keyword evidence="8 12" id="KW-0560">Oxidoreductase</keyword>
<dbReference type="PANTHER" id="PTHR42874:SF1">
    <property type="entry name" value="URICASE"/>
    <property type="match status" value="1"/>
</dbReference>
<comment type="catalytic activity">
    <reaction evidence="11 12 15">
        <text>urate + O2 + H2O = 5-hydroxyisourate + H2O2</text>
        <dbReference type="Rhea" id="RHEA:21368"/>
        <dbReference type="ChEBI" id="CHEBI:15377"/>
        <dbReference type="ChEBI" id="CHEBI:15379"/>
        <dbReference type="ChEBI" id="CHEBI:16240"/>
        <dbReference type="ChEBI" id="CHEBI:17775"/>
        <dbReference type="ChEBI" id="CHEBI:18072"/>
        <dbReference type="EC" id="1.7.3.3"/>
    </reaction>
</comment>
<evidence type="ECO:0000256" key="8">
    <source>
        <dbReference type="ARBA" id="ARBA00023002"/>
    </source>
</evidence>
<comment type="subcellular location">
    <subcellularLocation>
        <location evidence="2 12">Peroxisome</location>
    </subcellularLocation>
</comment>
<dbReference type="FunFam" id="3.10.270.10:FF:000002">
    <property type="entry name" value="Uricase"/>
    <property type="match status" value="1"/>
</dbReference>
<dbReference type="EMBL" id="JARPUR010000003">
    <property type="protein sequence ID" value="KAK4879890.1"/>
    <property type="molecule type" value="Genomic_DNA"/>
</dbReference>
<comment type="similarity">
    <text evidence="4 12 15">Belongs to the uricase family.</text>
</comment>
<proteinExistence type="inferred from homology"/>
<protein>
    <recommendedName>
        <fullName evidence="6 12">Uricase</fullName>
        <ecNumber evidence="5 12">1.7.3.3</ecNumber>
    </recommendedName>
    <alternativeName>
        <fullName evidence="10 12">Urate oxidase</fullName>
    </alternativeName>
</protein>
<evidence type="ECO:0000256" key="2">
    <source>
        <dbReference type="ARBA" id="ARBA00004275"/>
    </source>
</evidence>